<dbReference type="HOGENOM" id="CLU_2091500_0_0_11"/>
<keyword evidence="2" id="KW-1185">Reference proteome</keyword>
<dbReference type="KEGG" id="afo:Afer_0275"/>
<name>C7M2K0_ACIFD</name>
<proteinExistence type="predicted"/>
<dbReference type="AlphaFoldDB" id="C7M2K0"/>
<dbReference type="Proteomes" id="UP000000771">
    <property type="component" value="Chromosome"/>
</dbReference>
<protein>
    <submittedName>
        <fullName evidence="1">Uncharacterized protein</fullName>
    </submittedName>
</protein>
<dbReference type="RefSeq" id="WP_015797749.1">
    <property type="nucleotide sequence ID" value="NC_013124.1"/>
</dbReference>
<sequence length="116" mass="12343">MLLTRDLLGASRLDSVRIVRSSTSLVDGDLDLVIVDVRAAPEGWRSAVAGLSCPWVAVVSHVDDAGRDEALALGARRVVTRSWLFGARDVGARLERLLVTDTKATGTDAVADAEDD</sequence>
<dbReference type="STRING" id="525909.Afer_0275"/>
<dbReference type="EMBL" id="CP001631">
    <property type="protein sequence ID" value="ACU53244.1"/>
    <property type="molecule type" value="Genomic_DNA"/>
</dbReference>
<gene>
    <name evidence="1" type="ordered locus">Afer_0275</name>
</gene>
<evidence type="ECO:0000313" key="1">
    <source>
        <dbReference type="EMBL" id="ACU53244.1"/>
    </source>
</evidence>
<accession>C7M2K0</accession>
<evidence type="ECO:0000313" key="2">
    <source>
        <dbReference type="Proteomes" id="UP000000771"/>
    </source>
</evidence>
<organism evidence="1 2">
    <name type="scientific">Acidimicrobium ferrooxidans (strain DSM 10331 / JCM 15462 / NBRC 103882 / ICP)</name>
    <dbReference type="NCBI Taxonomy" id="525909"/>
    <lineage>
        <taxon>Bacteria</taxon>
        <taxon>Bacillati</taxon>
        <taxon>Actinomycetota</taxon>
        <taxon>Acidimicrobiia</taxon>
        <taxon>Acidimicrobiales</taxon>
        <taxon>Acidimicrobiaceae</taxon>
        <taxon>Acidimicrobium</taxon>
    </lineage>
</organism>
<reference evidence="1 2" key="1">
    <citation type="journal article" date="2009" name="Stand. Genomic Sci.">
        <title>Complete genome sequence of Acidimicrobium ferrooxidans type strain (ICP).</title>
        <authorList>
            <person name="Clum A."/>
            <person name="Nolan M."/>
            <person name="Lang E."/>
            <person name="Glavina Del Rio T."/>
            <person name="Tice H."/>
            <person name="Copeland A."/>
            <person name="Cheng J.F."/>
            <person name="Lucas S."/>
            <person name="Chen F."/>
            <person name="Bruce D."/>
            <person name="Goodwin L."/>
            <person name="Pitluck S."/>
            <person name="Ivanova N."/>
            <person name="Mavrommatis K."/>
            <person name="Mikhailova N."/>
            <person name="Pati A."/>
            <person name="Chen A."/>
            <person name="Palaniappan K."/>
            <person name="Goker M."/>
            <person name="Spring S."/>
            <person name="Land M."/>
            <person name="Hauser L."/>
            <person name="Chang Y.J."/>
            <person name="Jeffries C.C."/>
            <person name="Chain P."/>
            <person name="Bristow J."/>
            <person name="Eisen J.A."/>
            <person name="Markowitz V."/>
            <person name="Hugenholtz P."/>
            <person name="Kyrpides N.C."/>
            <person name="Klenk H.P."/>
            <person name="Lapidus A."/>
        </authorList>
    </citation>
    <scope>NUCLEOTIDE SEQUENCE [LARGE SCALE GENOMIC DNA]</scope>
    <source>
        <strain evidence="2">DSM 10331 / JCM 15462 / NBRC 103882 / ICP</strain>
    </source>
</reference>